<dbReference type="PROSITE" id="PS00409">
    <property type="entry name" value="PROKAR_NTER_METHYL"/>
    <property type="match status" value="1"/>
</dbReference>
<sequence length="195" mass="20748">MCFLMEQMGAQEATAMTPTLVPGHSDRHPAQGFSLIETLVVLSIVAIIAGVAGLGPWSSTPARTLGQDAARLARLFEFAHSDARAWNTAIEWRFDGSGYLFATSTAAVSQSAQRITRTQTVRAPFATGPLRARRWESNQGVQVRVAPPGATTFDASWYSGPDTVELSAGGHSVIISRTLAGQYTVVPATGSELTQ</sequence>
<dbReference type="Proteomes" id="UP000244571">
    <property type="component" value="Chromosome"/>
</dbReference>
<organism evidence="2 3">
    <name type="scientific">Orrella marina</name>
    <dbReference type="NCBI Taxonomy" id="2163011"/>
    <lineage>
        <taxon>Bacteria</taxon>
        <taxon>Pseudomonadati</taxon>
        <taxon>Pseudomonadota</taxon>
        <taxon>Betaproteobacteria</taxon>
        <taxon>Burkholderiales</taxon>
        <taxon>Alcaligenaceae</taxon>
        <taxon>Orrella</taxon>
    </lineage>
</organism>
<accession>A0A2R4XL10</accession>
<protein>
    <submittedName>
        <fullName evidence="2">Type II secretion system protein GspH</fullName>
    </submittedName>
</protein>
<evidence type="ECO:0000313" key="3">
    <source>
        <dbReference type="Proteomes" id="UP000244571"/>
    </source>
</evidence>
<name>A0A2R4XL10_9BURK</name>
<dbReference type="InterPro" id="IPR045584">
    <property type="entry name" value="Pilin-like"/>
</dbReference>
<feature type="transmembrane region" description="Helical" evidence="1">
    <location>
        <begin position="35"/>
        <end position="57"/>
    </location>
</feature>
<keyword evidence="1" id="KW-1133">Transmembrane helix</keyword>
<evidence type="ECO:0000313" key="2">
    <source>
        <dbReference type="EMBL" id="AWB34399.1"/>
    </source>
</evidence>
<reference evidence="2 3" key="1">
    <citation type="submission" date="2018-04" db="EMBL/GenBank/DDBJ databases">
        <title>Bordetella sp. HZ20 isolated from seawater.</title>
        <authorList>
            <person name="Sun C."/>
        </authorList>
    </citation>
    <scope>NUCLEOTIDE SEQUENCE [LARGE SCALE GENOMIC DNA]</scope>
    <source>
        <strain evidence="2 3">HZ20</strain>
    </source>
</reference>
<dbReference type="InterPro" id="IPR012902">
    <property type="entry name" value="N_methyl_site"/>
</dbReference>
<keyword evidence="3" id="KW-1185">Reference proteome</keyword>
<gene>
    <name evidence="2" type="primary">gspH</name>
    <name evidence="2" type="ORF">DBV39_12565</name>
</gene>
<keyword evidence="1" id="KW-0472">Membrane</keyword>
<proteinExistence type="predicted"/>
<dbReference type="NCBIfam" id="TIGR02532">
    <property type="entry name" value="IV_pilin_GFxxxE"/>
    <property type="match status" value="1"/>
</dbReference>
<dbReference type="AlphaFoldDB" id="A0A2R4XL10"/>
<dbReference type="SUPFAM" id="SSF54523">
    <property type="entry name" value="Pili subunits"/>
    <property type="match status" value="1"/>
</dbReference>
<dbReference type="Pfam" id="PF07963">
    <property type="entry name" value="N_methyl"/>
    <property type="match status" value="1"/>
</dbReference>
<dbReference type="EMBL" id="CP028901">
    <property type="protein sequence ID" value="AWB34399.1"/>
    <property type="molecule type" value="Genomic_DNA"/>
</dbReference>
<keyword evidence="1" id="KW-0812">Transmembrane</keyword>
<evidence type="ECO:0000256" key="1">
    <source>
        <dbReference type="SAM" id="Phobius"/>
    </source>
</evidence>
<dbReference type="KEGG" id="boz:DBV39_12565"/>